<dbReference type="Proteomes" id="UP001138997">
    <property type="component" value="Unassembled WGS sequence"/>
</dbReference>
<name>A0A9X1NK97_9ACTN</name>
<dbReference type="GO" id="GO:0020037">
    <property type="term" value="F:heme binding"/>
    <property type="evidence" value="ECO:0007669"/>
    <property type="project" value="InterPro"/>
</dbReference>
<dbReference type="PANTHER" id="PTHR46696">
    <property type="entry name" value="P450, PUTATIVE (EUROFUNG)-RELATED"/>
    <property type="match status" value="1"/>
</dbReference>
<dbReference type="InterPro" id="IPR002397">
    <property type="entry name" value="Cyt_P450_B"/>
</dbReference>
<dbReference type="GO" id="GO:0005506">
    <property type="term" value="F:iron ion binding"/>
    <property type="evidence" value="ECO:0007669"/>
    <property type="project" value="InterPro"/>
</dbReference>
<evidence type="ECO:0000256" key="1">
    <source>
        <dbReference type="ARBA" id="ARBA00010617"/>
    </source>
</evidence>
<evidence type="ECO:0000256" key="2">
    <source>
        <dbReference type="SAM" id="MobiDB-lite"/>
    </source>
</evidence>
<feature type="compositionally biased region" description="Basic and acidic residues" evidence="2">
    <location>
        <begin position="60"/>
        <end position="70"/>
    </location>
</feature>
<dbReference type="InterPro" id="IPR036396">
    <property type="entry name" value="Cyt_P450_sf"/>
</dbReference>
<dbReference type="GO" id="GO:0004497">
    <property type="term" value="F:monooxygenase activity"/>
    <property type="evidence" value="ECO:0007669"/>
    <property type="project" value="InterPro"/>
</dbReference>
<reference evidence="3" key="1">
    <citation type="submission" date="2021-11" db="EMBL/GenBank/DDBJ databases">
        <title>Streptomyces corallinus and Kineosporia corallina sp. nov., two new coral-derived marine actinobacteria.</title>
        <authorList>
            <person name="Buangrab K."/>
            <person name="Sutthacheep M."/>
            <person name="Yeemin T."/>
            <person name="Harunari E."/>
            <person name="Igarashi Y."/>
            <person name="Sripreechasak P."/>
            <person name="Kanchanasin P."/>
            <person name="Tanasupawat S."/>
            <person name="Phongsopitanun W."/>
        </authorList>
    </citation>
    <scope>NUCLEOTIDE SEQUENCE</scope>
    <source>
        <strain evidence="3">JCM 31032</strain>
    </source>
</reference>
<evidence type="ECO:0000313" key="4">
    <source>
        <dbReference type="Proteomes" id="UP001138997"/>
    </source>
</evidence>
<dbReference type="EMBL" id="JAJOMB010000024">
    <property type="protein sequence ID" value="MCD5315795.1"/>
    <property type="molecule type" value="Genomic_DNA"/>
</dbReference>
<dbReference type="PRINTS" id="PR00359">
    <property type="entry name" value="BP450"/>
</dbReference>
<dbReference type="SUPFAM" id="SSF48264">
    <property type="entry name" value="Cytochrome P450"/>
    <property type="match status" value="1"/>
</dbReference>
<feature type="region of interest" description="Disordered" evidence="2">
    <location>
        <begin position="60"/>
        <end position="82"/>
    </location>
</feature>
<dbReference type="RefSeq" id="WP_231448614.1">
    <property type="nucleotide sequence ID" value="NZ_JAJOMB010000024.1"/>
</dbReference>
<organism evidence="3 4">
    <name type="scientific">Kineosporia babensis</name>
    <dbReference type="NCBI Taxonomy" id="499548"/>
    <lineage>
        <taxon>Bacteria</taxon>
        <taxon>Bacillati</taxon>
        <taxon>Actinomycetota</taxon>
        <taxon>Actinomycetes</taxon>
        <taxon>Kineosporiales</taxon>
        <taxon>Kineosporiaceae</taxon>
        <taxon>Kineosporia</taxon>
    </lineage>
</organism>
<dbReference type="Pfam" id="PF00067">
    <property type="entry name" value="p450"/>
    <property type="match status" value="1"/>
</dbReference>
<keyword evidence="4" id="KW-1185">Reference proteome</keyword>
<protein>
    <submittedName>
        <fullName evidence="3">Cytochrome P450</fullName>
    </submittedName>
</protein>
<comment type="similarity">
    <text evidence="1">Belongs to the cytochrome P450 family.</text>
</comment>
<accession>A0A9X1NK97</accession>
<evidence type="ECO:0000313" key="3">
    <source>
        <dbReference type="EMBL" id="MCD5315795.1"/>
    </source>
</evidence>
<dbReference type="InterPro" id="IPR001128">
    <property type="entry name" value="Cyt_P450"/>
</dbReference>
<dbReference type="PANTHER" id="PTHR46696:SF1">
    <property type="entry name" value="CYTOCHROME P450 YJIB-RELATED"/>
    <property type="match status" value="1"/>
</dbReference>
<proteinExistence type="inferred from homology"/>
<sequence length="387" mass="42254">MSVVDRYNPLDADTLANPYPLLSDLRREAPVFWHEGMQSWVLTRYADCVRVLRDHQTFARDPRRSGRDVPAESQSVQTLDPPEQGHIRSLFMNALHAQPLLAVEARTRRFAKQRLDELTDREEFDVIAELAVPLSLSLMGDLLGVKTPPYQEFAEVSDAIMRSMDGGLNPALVEPGRKARQELSDLVDGWYAGQRGTGLLAQVRRATRDDKELVQLYVKNTARVMFQGGYSTMSAAIGNSIGVLLTHPEILERLKEGGPLGTAVDELVRFDGPVQGTTRVALVSAGIGGVQIAPGQKVIPLFVAANRDPDAFAEPDRILPERSPNPHLGYGWGTHACIGTTAAAAGLRALISALADHPAHLEPVGTGKRRPTATMRAFDVLPAALRI</sequence>
<dbReference type="AlphaFoldDB" id="A0A9X1NK97"/>
<dbReference type="Gene3D" id="1.10.630.10">
    <property type="entry name" value="Cytochrome P450"/>
    <property type="match status" value="1"/>
</dbReference>
<gene>
    <name evidence="3" type="ORF">LR394_33365</name>
</gene>
<dbReference type="GO" id="GO:0016705">
    <property type="term" value="F:oxidoreductase activity, acting on paired donors, with incorporation or reduction of molecular oxygen"/>
    <property type="evidence" value="ECO:0007669"/>
    <property type="project" value="InterPro"/>
</dbReference>
<comment type="caution">
    <text evidence="3">The sequence shown here is derived from an EMBL/GenBank/DDBJ whole genome shotgun (WGS) entry which is preliminary data.</text>
</comment>